<dbReference type="STRING" id="1423754.FC39_GL000208"/>
<evidence type="ECO:0000259" key="3">
    <source>
        <dbReference type="PROSITE" id="PS50937"/>
    </source>
</evidence>
<dbReference type="InterPro" id="IPR009061">
    <property type="entry name" value="DNA-bd_dom_put_sf"/>
</dbReference>
<dbReference type="eggNOG" id="COG0789">
    <property type="taxonomic scope" value="Bacteria"/>
</dbReference>
<feature type="domain" description="HTH merR-type" evidence="3">
    <location>
        <begin position="18"/>
        <end position="87"/>
    </location>
</feature>
<keyword evidence="5" id="KW-1185">Reference proteome</keyword>
<protein>
    <submittedName>
        <fullName evidence="4">MerR transcriptional regulator</fullName>
    </submittedName>
</protein>
<comment type="caution">
    <text evidence="4">The sequence shown here is derived from an EMBL/GenBank/DDBJ whole genome shotgun (WGS) entry which is preliminary data.</text>
</comment>
<dbReference type="AlphaFoldDB" id="A0A0R1YIJ2"/>
<keyword evidence="2" id="KW-0175">Coiled coil</keyword>
<dbReference type="Gene3D" id="1.10.1660.10">
    <property type="match status" value="1"/>
</dbReference>
<dbReference type="CDD" id="cd01109">
    <property type="entry name" value="HTH_YyaN"/>
    <property type="match status" value="1"/>
</dbReference>
<organism evidence="4 5">
    <name type="scientific">Lactobacillus hamsteri DSM 5661 = JCM 6256</name>
    <dbReference type="NCBI Taxonomy" id="1423754"/>
    <lineage>
        <taxon>Bacteria</taxon>
        <taxon>Bacillati</taxon>
        <taxon>Bacillota</taxon>
        <taxon>Bacilli</taxon>
        <taxon>Lactobacillales</taxon>
        <taxon>Lactobacillaceae</taxon>
        <taxon>Lactobacillus</taxon>
    </lineage>
</organism>
<dbReference type="GO" id="GO:0003700">
    <property type="term" value="F:DNA-binding transcription factor activity"/>
    <property type="evidence" value="ECO:0007669"/>
    <property type="project" value="InterPro"/>
</dbReference>
<dbReference type="PROSITE" id="PS50937">
    <property type="entry name" value="HTH_MERR_2"/>
    <property type="match status" value="1"/>
</dbReference>
<dbReference type="Pfam" id="PF00376">
    <property type="entry name" value="MerR"/>
    <property type="match status" value="1"/>
</dbReference>
<evidence type="ECO:0000313" key="5">
    <source>
        <dbReference type="Proteomes" id="UP000051223"/>
    </source>
</evidence>
<gene>
    <name evidence="4" type="ORF">FC39_GL000208</name>
</gene>
<keyword evidence="1" id="KW-0238">DNA-binding</keyword>
<dbReference type="InterPro" id="IPR000551">
    <property type="entry name" value="MerR-type_HTH_dom"/>
</dbReference>
<sequence length="150" mass="17679">MKLTPSDILFSGGKKMTNLTITEVSKKYDLKPDTLRYYERIGLLPEVPRKENGNRYYNEGMQGWIEMIVCLRHSGVPVEKLIDYSDMLREGDSTLQAREDLLKEQLDELEIKKKNLNRSIKRLKHKISLYESGEIKKNKSYFEEYKILDD</sequence>
<dbReference type="SMART" id="SM00422">
    <property type="entry name" value="HTH_MERR"/>
    <property type="match status" value="1"/>
</dbReference>
<dbReference type="PANTHER" id="PTHR30204:SF98">
    <property type="entry name" value="HTH-TYPE TRANSCRIPTIONAL REGULATOR ADHR"/>
    <property type="match status" value="1"/>
</dbReference>
<name>A0A0R1YIJ2_9LACO</name>
<reference evidence="4 5" key="1">
    <citation type="journal article" date="2015" name="Genome Announc.">
        <title>Expanding the biotechnology potential of lactobacilli through comparative genomics of 213 strains and associated genera.</title>
        <authorList>
            <person name="Sun Z."/>
            <person name="Harris H.M."/>
            <person name="McCann A."/>
            <person name="Guo C."/>
            <person name="Argimon S."/>
            <person name="Zhang W."/>
            <person name="Yang X."/>
            <person name="Jeffery I.B."/>
            <person name="Cooney J.C."/>
            <person name="Kagawa T.F."/>
            <person name="Liu W."/>
            <person name="Song Y."/>
            <person name="Salvetti E."/>
            <person name="Wrobel A."/>
            <person name="Rasinkangas P."/>
            <person name="Parkhill J."/>
            <person name="Rea M.C."/>
            <person name="O'Sullivan O."/>
            <person name="Ritari J."/>
            <person name="Douillard F.P."/>
            <person name="Paul Ross R."/>
            <person name="Yang R."/>
            <person name="Briner A.E."/>
            <person name="Felis G.E."/>
            <person name="de Vos W.M."/>
            <person name="Barrangou R."/>
            <person name="Klaenhammer T.R."/>
            <person name="Caufield P.W."/>
            <person name="Cui Y."/>
            <person name="Zhang H."/>
            <person name="O'Toole P.W."/>
        </authorList>
    </citation>
    <scope>NUCLEOTIDE SEQUENCE [LARGE SCALE GENOMIC DNA]</scope>
    <source>
        <strain evidence="4 5">DSM 5661</strain>
    </source>
</reference>
<dbReference type="Proteomes" id="UP000051223">
    <property type="component" value="Unassembled WGS sequence"/>
</dbReference>
<dbReference type="GO" id="GO:0003677">
    <property type="term" value="F:DNA binding"/>
    <property type="evidence" value="ECO:0007669"/>
    <property type="project" value="UniProtKB-KW"/>
</dbReference>
<dbReference type="SUPFAM" id="SSF46955">
    <property type="entry name" value="Putative DNA-binding domain"/>
    <property type="match status" value="1"/>
</dbReference>
<accession>A0A0R1YIJ2</accession>
<feature type="coiled-coil region" evidence="2">
    <location>
        <begin position="92"/>
        <end position="126"/>
    </location>
</feature>
<evidence type="ECO:0000256" key="2">
    <source>
        <dbReference type="SAM" id="Coils"/>
    </source>
</evidence>
<dbReference type="EMBL" id="AZGI01000011">
    <property type="protein sequence ID" value="KRM40724.1"/>
    <property type="molecule type" value="Genomic_DNA"/>
</dbReference>
<dbReference type="PATRIC" id="fig|1423754.3.peg.219"/>
<evidence type="ECO:0000313" key="4">
    <source>
        <dbReference type="EMBL" id="KRM40724.1"/>
    </source>
</evidence>
<dbReference type="PANTHER" id="PTHR30204">
    <property type="entry name" value="REDOX-CYCLING DRUG-SENSING TRANSCRIPTIONAL ACTIVATOR SOXR"/>
    <property type="match status" value="1"/>
</dbReference>
<evidence type="ECO:0000256" key="1">
    <source>
        <dbReference type="ARBA" id="ARBA00023125"/>
    </source>
</evidence>
<proteinExistence type="predicted"/>
<dbReference type="InterPro" id="IPR047057">
    <property type="entry name" value="MerR_fam"/>
</dbReference>